<comment type="caution">
    <text evidence="3">The sequence shown here is derived from an EMBL/GenBank/DDBJ whole genome shotgun (WGS) entry which is preliminary data.</text>
</comment>
<dbReference type="PANTHER" id="PTHR44086">
    <property type="entry name" value="THIOSULFATE SULFURTRANSFERASE RDL2, MITOCHONDRIAL-RELATED"/>
    <property type="match status" value="1"/>
</dbReference>
<dbReference type="Pfam" id="PF00581">
    <property type="entry name" value="Rhodanese"/>
    <property type="match status" value="1"/>
</dbReference>
<protein>
    <submittedName>
        <fullName evidence="3">Thiosulfate sulfurtransferase rdl2, mitochondrial</fullName>
    </submittedName>
</protein>
<proteinExistence type="predicted"/>
<evidence type="ECO:0000313" key="3">
    <source>
        <dbReference type="EMBL" id="KAL1864245.1"/>
    </source>
</evidence>
<dbReference type="Proteomes" id="UP001583177">
    <property type="component" value="Unassembled WGS sequence"/>
</dbReference>
<sequence length="239" mass="26029">MASPRTLQAAANALRQSSYRSAVTSSRPLLRTTTARAAWQAAPAPRHAAAALPSGIRRYSQQQQPGESKIWGFEDIQKLTRDSKPNVVVVGTTRTPLSVAPPHQVENTQSFPSINRPNARTSQENELSSENPPTDRKCRAVHQTDVREPGELKSTGHVPGAVNIPVTSQPDSFHITEEEFEDRFGYERPGKDAEVVFYCKAGVRSRAAAGLAKAAGWSKVGEYPGSWLDWAGNGGEVER</sequence>
<feature type="region of interest" description="Disordered" evidence="1">
    <location>
        <begin position="94"/>
        <end position="138"/>
    </location>
</feature>
<dbReference type="SMART" id="SM00450">
    <property type="entry name" value="RHOD"/>
    <property type="match status" value="1"/>
</dbReference>
<dbReference type="PANTHER" id="PTHR44086:SF10">
    <property type="entry name" value="THIOSULFATE SULFURTRANSFERASE_RHODANESE-LIKE DOMAIN-CONTAINING PROTEIN 3"/>
    <property type="match status" value="1"/>
</dbReference>
<feature type="compositionally biased region" description="Polar residues" evidence="1">
    <location>
        <begin position="105"/>
        <end position="132"/>
    </location>
</feature>
<gene>
    <name evidence="3" type="primary">RDL2</name>
    <name evidence="3" type="ORF">Daus18300_007842</name>
</gene>
<dbReference type="InterPro" id="IPR036873">
    <property type="entry name" value="Rhodanese-like_dom_sf"/>
</dbReference>
<dbReference type="SUPFAM" id="SSF52821">
    <property type="entry name" value="Rhodanese/Cell cycle control phosphatase"/>
    <property type="match status" value="1"/>
</dbReference>
<accession>A0ABR3WL01</accession>
<reference evidence="3 4" key="1">
    <citation type="journal article" date="2024" name="IMA Fungus">
        <title>IMA Genome - F19 : A genome assembly and annotation guide to empower mycologists, including annotated draft genome sequences of Ceratocystis pirilliformis, Diaporthe australafricana, Fusarium ophioides, Paecilomyces lecythidis, and Sporothrix stenoceras.</title>
        <authorList>
            <person name="Aylward J."/>
            <person name="Wilson A.M."/>
            <person name="Visagie C.M."/>
            <person name="Spraker J."/>
            <person name="Barnes I."/>
            <person name="Buitendag C."/>
            <person name="Ceriani C."/>
            <person name="Del Mar Angel L."/>
            <person name="du Plessis D."/>
            <person name="Fuchs T."/>
            <person name="Gasser K."/>
            <person name="Kramer D."/>
            <person name="Li W."/>
            <person name="Munsamy K."/>
            <person name="Piso A."/>
            <person name="Price J.L."/>
            <person name="Sonnekus B."/>
            <person name="Thomas C."/>
            <person name="van der Nest A."/>
            <person name="van Dijk A."/>
            <person name="van Heerden A."/>
            <person name="van Vuuren N."/>
            <person name="Yilmaz N."/>
            <person name="Duong T.A."/>
            <person name="van der Merwe N.A."/>
            <person name="Wingfield M.J."/>
            <person name="Wingfield B.D."/>
        </authorList>
    </citation>
    <scope>NUCLEOTIDE SEQUENCE [LARGE SCALE GENOMIC DNA]</scope>
    <source>
        <strain evidence="3 4">CMW 18300</strain>
    </source>
</reference>
<name>A0ABR3WL01_9PEZI</name>
<dbReference type="Gene3D" id="3.40.250.10">
    <property type="entry name" value="Rhodanese-like domain"/>
    <property type="match status" value="1"/>
</dbReference>
<evidence type="ECO:0000313" key="4">
    <source>
        <dbReference type="Proteomes" id="UP001583177"/>
    </source>
</evidence>
<dbReference type="EMBL" id="JAWRVE010000070">
    <property type="protein sequence ID" value="KAL1864245.1"/>
    <property type="molecule type" value="Genomic_DNA"/>
</dbReference>
<feature type="domain" description="Rhodanese" evidence="2">
    <location>
        <begin position="145"/>
        <end position="239"/>
    </location>
</feature>
<keyword evidence="4" id="KW-1185">Reference proteome</keyword>
<dbReference type="PROSITE" id="PS50206">
    <property type="entry name" value="RHODANESE_3"/>
    <property type="match status" value="1"/>
</dbReference>
<evidence type="ECO:0000256" key="1">
    <source>
        <dbReference type="SAM" id="MobiDB-lite"/>
    </source>
</evidence>
<evidence type="ECO:0000259" key="2">
    <source>
        <dbReference type="PROSITE" id="PS50206"/>
    </source>
</evidence>
<organism evidence="3 4">
    <name type="scientific">Diaporthe australafricana</name>
    <dbReference type="NCBI Taxonomy" id="127596"/>
    <lineage>
        <taxon>Eukaryota</taxon>
        <taxon>Fungi</taxon>
        <taxon>Dikarya</taxon>
        <taxon>Ascomycota</taxon>
        <taxon>Pezizomycotina</taxon>
        <taxon>Sordariomycetes</taxon>
        <taxon>Sordariomycetidae</taxon>
        <taxon>Diaporthales</taxon>
        <taxon>Diaporthaceae</taxon>
        <taxon>Diaporthe</taxon>
    </lineage>
</organism>
<dbReference type="InterPro" id="IPR001763">
    <property type="entry name" value="Rhodanese-like_dom"/>
</dbReference>